<keyword evidence="1" id="KW-0812">Transmembrane</keyword>
<organism evidence="2 3">
    <name type="scientific">Cephalotus follicularis</name>
    <name type="common">Albany pitcher plant</name>
    <dbReference type="NCBI Taxonomy" id="3775"/>
    <lineage>
        <taxon>Eukaryota</taxon>
        <taxon>Viridiplantae</taxon>
        <taxon>Streptophyta</taxon>
        <taxon>Embryophyta</taxon>
        <taxon>Tracheophyta</taxon>
        <taxon>Spermatophyta</taxon>
        <taxon>Magnoliopsida</taxon>
        <taxon>eudicotyledons</taxon>
        <taxon>Gunneridae</taxon>
        <taxon>Pentapetalae</taxon>
        <taxon>rosids</taxon>
        <taxon>fabids</taxon>
        <taxon>Oxalidales</taxon>
        <taxon>Cephalotaceae</taxon>
        <taxon>Cephalotus</taxon>
    </lineage>
</organism>
<evidence type="ECO:0000313" key="3">
    <source>
        <dbReference type="Proteomes" id="UP000187406"/>
    </source>
</evidence>
<dbReference type="Proteomes" id="UP000187406">
    <property type="component" value="Unassembled WGS sequence"/>
</dbReference>
<dbReference type="OrthoDB" id="1743754at2759"/>
<evidence type="ECO:0000313" key="2">
    <source>
        <dbReference type="EMBL" id="GAV76510.1"/>
    </source>
</evidence>
<accession>A0A1Q3C8G2</accession>
<keyword evidence="1" id="KW-0472">Membrane</keyword>
<feature type="transmembrane region" description="Helical" evidence="1">
    <location>
        <begin position="67"/>
        <end position="85"/>
    </location>
</feature>
<name>A0A1Q3C8G2_CEPFO</name>
<dbReference type="AlphaFoldDB" id="A0A1Q3C8G2"/>
<keyword evidence="1" id="KW-1133">Transmembrane helix</keyword>
<feature type="non-terminal residue" evidence="2">
    <location>
        <position position="1"/>
    </location>
</feature>
<sequence>NMPPFFDGNNYNEWKVKITSFIQSLDYDLWDIVVFGLEMSKEAISKTKFRYDEKEKEMLKVNAKAKHIIFCALNLTCLIPFPLITRKRKFGISWKIYMKKRMMKKQACV</sequence>
<reference evidence="3" key="1">
    <citation type="submission" date="2016-04" db="EMBL/GenBank/DDBJ databases">
        <title>Cephalotus genome sequencing.</title>
        <authorList>
            <person name="Fukushima K."/>
            <person name="Hasebe M."/>
            <person name="Fang X."/>
        </authorList>
    </citation>
    <scope>NUCLEOTIDE SEQUENCE [LARGE SCALE GENOMIC DNA]</scope>
    <source>
        <strain evidence="3">cv. St1</strain>
    </source>
</reference>
<evidence type="ECO:0000256" key="1">
    <source>
        <dbReference type="SAM" id="Phobius"/>
    </source>
</evidence>
<comment type="caution">
    <text evidence="2">The sequence shown here is derived from an EMBL/GenBank/DDBJ whole genome shotgun (WGS) entry which is preliminary data.</text>
</comment>
<protein>
    <submittedName>
        <fullName evidence="2">DUF4219 domain-containing protein</fullName>
    </submittedName>
</protein>
<proteinExistence type="predicted"/>
<dbReference type="EMBL" id="BDDD01001503">
    <property type="protein sequence ID" value="GAV76510.1"/>
    <property type="molecule type" value="Genomic_DNA"/>
</dbReference>
<dbReference type="InParanoid" id="A0A1Q3C8G2"/>
<gene>
    <name evidence="2" type="ORF">CFOL_v3_19983</name>
</gene>
<keyword evidence="3" id="KW-1185">Reference proteome</keyword>